<evidence type="ECO:0000256" key="1">
    <source>
        <dbReference type="SAM" id="Phobius"/>
    </source>
</evidence>
<dbReference type="EMBL" id="LVVL01000001">
    <property type="protein sequence ID" value="OAN16292.1"/>
    <property type="molecule type" value="Genomic_DNA"/>
</dbReference>
<feature type="transmembrane region" description="Helical" evidence="1">
    <location>
        <begin position="38"/>
        <end position="55"/>
    </location>
</feature>
<dbReference type="Proteomes" id="UP000078447">
    <property type="component" value="Unassembled WGS sequence"/>
</dbReference>
<accession>A0ABX2VDI7</accession>
<gene>
    <name evidence="3" type="ORF">A3783_05035</name>
</gene>
<evidence type="ECO:0000313" key="3">
    <source>
        <dbReference type="EMBL" id="OAN16292.1"/>
    </source>
</evidence>
<dbReference type="PANTHER" id="PTHR34473:SF2">
    <property type="entry name" value="UPF0699 TRANSMEMBRANE PROTEIN YDBT"/>
    <property type="match status" value="1"/>
</dbReference>
<keyword evidence="1" id="KW-1133">Transmembrane helix</keyword>
<dbReference type="InterPro" id="IPR005182">
    <property type="entry name" value="YdbS-like_PH"/>
</dbReference>
<reference evidence="3 4" key="1">
    <citation type="submission" date="2016-03" db="EMBL/GenBank/DDBJ databases">
        <authorList>
            <person name="Cho S.-Y."/>
            <person name="Lim S."/>
            <person name="Kim H."/>
            <person name="Soh E.H."/>
            <person name="Moon J.S."/>
        </authorList>
    </citation>
    <scope>NUCLEOTIDE SEQUENCE [LARGE SCALE GENOMIC DNA]</scope>
    <source>
        <strain evidence="3 4">KCTC 3810</strain>
    </source>
</reference>
<dbReference type="Pfam" id="PF03703">
    <property type="entry name" value="bPH_2"/>
    <property type="match status" value="1"/>
</dbReference>
<feature type="domain" description="YdbS-like PH" evidence="2">
    <location>
        <begin position="89"/>
        <end position="162"/>
    </location>
</feature>
<keyword evidence="1" id="KW-0812">Transmembrane</keyword>
<evidence type="ECO:0000313" key="4">
    <source>
        <dbReference type="Proteomes" id="UP000078447"/>
    </source>
</evidence>
<sequence length="176" mass="20313">MKKRKAGDFMQANHPTGEWQYLPQASVTAERQYVGIKYTIVALLIGVATVVQITWLDLSPWWMWIAAAVVGLLFILQFVYIPPIRKKYFKFRVDEEFLIVESGIFILHHVVTPLVKVQIIDTSSGPILRRHELMNMNVRTASGEIDLHGLEVTQAKKLRQQIERIAKLEEQEEETL</sequence>
<dbReference type="PANTHER" id="PTHR34473">
    <property type="entry name" value="UPF0699 TRANSMEMBRANE PROTEIN YDBS"/>
    <property type="match status" value="1"/>
</dbReference>
<comment type="caution">
    <text evidence="3">The sequence shown here is derived from an EMBL/GenBank/DDBJ whole genome shotgun (WGS) entry which is preliminary data.</text>
</comment>
<organism evidence="3 4">
    <name type="scientific">Exiguobacterium undae</name>
    <dbReference type="NCBI Taxonomy" id="169177"/>
    <lineage>
        <taxon>Bacteria</taxon>
        <taxon>Bacillati</taxon>
        <taxon>Bacillota</taxon>
        <taxon>Bacilli</taxon>
        <taxon>Bacillales</taxon>
        <taxon>Bacillales Family XII. Incertae Sedis</taxon>
        <taxon>Exiguobacterium</taxon>
    </lineage>
</organism>
<keyword evidence="1" id="KW-0472">Membrane</keyword>
<keyword evidence="4" id="KW-1185">Reference proteome</keyword>
<proteinExistence type="predicted"/>
<evidence type="ECO:0000259" key="2">
    <source>
        <dbReference type="Pfam" id="PF03703"/>
    </source>
</evidence>
<feature type="transmembrane region" description="Helical" evidence="1">
    <location>
        <begin position="61"/>
        <end position="81"/>
    </location>
</feature>
<name>A0ABX2VDI7_9BACL</name>
<protein>
    <recommendedName>
        <fullName evidence="2">YdbS-like PH domain-containing protein</fullName>
    </recommendedName>
</protein>